<dbReference type="PANTHER" id="PTHR34220:SF7">
    <property type="entry name" value="SENSOR HISTIDINE KINASE YPDA"/>
    <property type="match status" value="1"/>
</dbReference>
<evidence type="ECO:0000256" key="6">
    <source>
        <dbReference type="ARBA" id="ARBA00022840"/>
    </source>
</evidence>
<dbReference type="InterPro" id="IPR003594">
    <property type="entry name" value="HATPase_dom"/>
</dbReference>
<dbReference type="Proteomes" id="UP001161691">
    <property type="component" value="Unassembled WGS sequence"/>
</dbReference>
<keyword evidence="9" id="KW-0812">Transmembrane</keyword>
<keyword evidence="8" id="KW-0175">Coiled coil</keyword>
<accession>A0ABT6TA97</accession>
<evidence type="ECO:0000256" key="7">
    <source>
        <dbReference type="ARBA" id="ARBA00023012"/>
    </source>
</evidence>
<dbReference type="SMART" id="SM00387">
    <property type="entry name" value="HATPase_c"/>
    <property type="match status" value="1"/>
</dbReference>
<keyword evidence="9" id="KW-0472">Membrane</keyword>
<proteinExistence type="predicted"/>
<dbReference type="SUPFAM" id="SSF55874">
    <property type="entry name" value="ATPase domain of HSP90 chaperone/DNA topoisomerase II/histidine kinase"/>
    <property type="match status" value="1"/>
</dbReference>
<evidence type="ECO:0000256" key="5">
    <source>
        <dbReference type="ARBA" id="ARBA00022777"/>
    </source>
</evidence>
<dbReference type="Pfam" id="PF06580">
    <property type="entry name" value="His_kinase"/>
    <property type="match status" value="1"/>
</dbReference>
<keyword evidence="6" id="KW-0067">ATP-binding</keyword>
<organism evidence="11 12">
    <name type="scientific">Cohnella hashimotonis</name>
    <dbReference type="NCBI Taxonomy" id="2826895"/>
    <lineage>
        <taxon>Bacteria</taxon>
        <taxon>Bacillati</taxon>
        <taxon>Bacillota</taxon>
        <taxon>Bacilli</taxon>
        <taxon>Bacillales</taxon>
        <taxon>Paenibacillaceae</taxon>
        <taxon>Cohnella</taxon>
    </lineage>
</organism>
<feature type="transmembrane region" description="Helical" evidence="9">
    <location>
        <begin position="21"/>
        <end position="44"/>
    </location>
</feature>
<dbReference type="GO" id="GO:0016301">
    <property type="term" value="F:kinase activity"/>
    <property type="evidence" value="ECO:0007669"/>
    <property type="project" value="UniProtKB-KW"/>
</dbReference>
<keyword evidence="9" id="KW-1133">Transmembrane helix</keyword>
<dbReference type="PRINTS" id="PR00344">
    <property type="entry name" value="BCTRLSENSOR"/>
</dbReference>
<feature type="transmembrane region" description="Helical" evidence="9">
    <location>
        <begin position="289"/>
        <end position="312"/>
    </location>
</feature>
<dbReference type="InterPro" id="IPR005467">
    <property type="entry name" value="His_kinase_dom"/>
</dbReference>
<dbReference type="RefSeq" id="WP_282906745.1">
    <property type="nucleotide sequence ID" value="NZ_JAGRPV010000001.1"/>
</dbReference>
<dbReference type="Pfam" id="PF02518">
    <property type="entry name" value="HATPase_c"/>
    <property type="match status" value="1"/>
</dbReference>
<comment type="caution">
    <text evidence="11">The sequence shown here is derived from an EMBL/GenBank/DDBJ whole genome shotgun (WGS) entry which is preliminary data.</text>
</comment>
<keyword evidence="3" id="KW-0808">Transferase</keyword>
<evidence type="ECO:0000259" key="10">
    <source>
        <dbReference type="PROSITE" id="PS50109"/>
    </source>
</evidence>
<evidence type="ECO:0000256" key="3">
    <source>
        <dbReference type="ARBA" id="ARBA00022679"/>
    </source>
</evidence>
<reference evidence="11" key="1">
    <citation type="submission" date="2023-04" db="EMBL/GenBank/DDBJ databases">
        <title>Comparative genomic analysis of Cohnella hashimotonis sp. nov., isolated from the International Space Station.</title>
        <authorList>
            <person name="Venkateswaran K."/>
            <person name="Simpson A."/>
        </authorList>
    </citation>
    <scope>NUCLEOTIDE SEQUENCE</scope>
    <source>
        <strain evidence="11">F6_2S_P_1</strain>
    </source>
</reference>
<evidence type="ECO:0000313" key="12">
    <source>
        <dbReference type="Proteomes" id="UP001161691"/>
    </source>
</evidence>
<evidence type="ECO:0000256" key="8">
    <source>
        <dbReference type="SAM" id="Coils"/>
    </source>
</evidence>
<dbReference type="PROSITE" id="PS50109">
    <property type="entry name" value="HIS_KIN"/>
    <property type="match status" value="1"/>
</dbReference>
<dbReference type="EC" id="2.7.13.3" evidence="2"/>
<keyword evidence="7" id="KW-0902">Two-component regulatory system</keyword>
<evidence type="ECO:0000313" key="11">
    <source>
        <dbReference type="EMBL" id="MDI4643694.1"/>
    </source>
</evidence>
<dbReference type="Gene3D" id="3.30.565.10">
    <property type="entry name" value="Histidine kinase-like ATPase, C-terminal domain"/>
    <property type="match status" value="1"/>
</dbReference>
<dbReference type="EMBL" id="JAGRPV010000001">
    <property type="protein sequence ID" value="MDI4643694.1"/>
    <property type="molecule type" value="Genomic_DNA"/>
</dbReference>
<evidence type="ECO:0000256" key="9">
    <source>
        <dbReference type="SAM" id="Phobius"/>
    </source>
</evidence>
<dbReference type="InterPro" id="IPR050640">
    <property type="entry name" value="Bact_2-comp_sensor_kinase"/>
</dbReference>
<dbReference type="InterPro" id="IPR010559">
    <property type="entry name" value="Sig_transdc_His_kin_internal"/>
</dbReference>
<keyword evidence="12" id="KW-1185">Reference proteome</keyword>
<keyword evidence="5 11" id="KW-0418">Kinase</keyword>
<keyword evidence="4" id="KW-0547">Nucleotide-binding</keyword>
<dbReference type="InterPro" id="IPR036890">
    <property type="entry name" value="HATPase_C_sf"/>
</dbReference>
<sequence length="583" mass="66956">MSTIGSVLQRPTVTSSLKSRLFLVLLLSSLLPLLLIGSVTYYSMFLNLQNKIQKSIEATLAQVCQGIEYTLNNLDYTSRQLAFADGQVGSDLQLLFSSRSTSEKFNLTRELENNLLLLNFTNPNIGMTFYYLADTGKPMFENLEVNPDIRLENLPALSRSRGITFHGPHKSVYRYGQNTVFSIMRKVENLDHMYVYIETNYQLFEQLLNKQQYQMDVAYLLVDQDGKIVYSDRDQEALVGSAYLPESDAAGKGLAALKGYYRFEQDSGEGWKLVVAVRKSDFSHEIKQWFRQALLIVALCLSASLLLAWLIWKMVYRPIQVLGREIRAFDASAPDERITKMNVREFDHLLYHFRMMRIRIRELLLEVEQKEKRKREIEVEKLYVQINPHFLHNTLNTIQWLAKANGQTEIDRFVAVFSRVLHYNLGKEGGIVRMENELEALQHYIDLQRTRYNYQFEVRVDVDPATYKVPIPRFILQPLVENALYHGLGDEGGMIAVTVRMEEDDHASIAVTDDGVGMSPADLERLMGEGTERKVGIGIGLQFVNKTMQFYYGEAYRLHIASEPGKGTSMRLRFPVRATNGLE</sequence>
<name>A0ABT6TA97_9BACL</name>
<evidence type="ECO:0000256" key="4">
    <source>
        <dbReference type="ARBA" id="ARBA00022741"/>
    </source>
</evidence>
<protein>
    <recommendedName>
        <fullName evidence="2">histidine kinase</fullName>
        <ecNumber evidence="2">2.7.13.3</ecNumber>
    </recommendedName>
</protein>
<gene>
    <name evidence="11" type="ORF">KB449_01930</name>
</gene>
<feature type="domain" description="Histidine kinase" evidence="10">
    <location>
        <begin position="475"/>
        <end position="578"/>
    </location>
</feature>
<dbReference type="Gene3D" id="6.10.340.10">
    <property type="match status" value="1"/>
</dbReference>
<dbReference type="PANTHER" id="PTHR34220">
    <property type="entry name" value="SENSOR HISTIDINE KINASE YPDA"/>
    <property type="match status" value="1"/>
</dbReference>
<comment type="catalytic activity">
    <reaction evidence="1">
        <text>ATP + protein L-histidine = ADP + protein N-phospho-L-histidine.</text>
        <dbReference type="EC" id="2.7.13.3"/>
    </reaction>
</comment>
<feature type="coiled-coil region" evidence="8">
    <location>
        <begin position="353"/>
        <end position="380"/>
    </location>
</feature>
<dbReference type="InterPro" id="IPR004358">
    <property type="entry name" value="Sig_transdc_His_kin-like_C"/>
</dbReference>
<evidence type="ECO:0000256" key="2">
    <source>
        <dbReference type="ARBA" id="ARBA00012438"/>
    </source>
</evidence>
<evidence type="ECO:0000256" key="1">
    <source>
        <dbReference type="ARBA" id="ARBA00000085"/>
    </source>
</evidence>